<dbReference type="Proteomes" id="UP000823636">
    <property type="component" value="Unassembled WGS sequence"/>
</dbReference>
<reference evidence="2" key="1">
    <citation type="submission" date="2020-10" db="EMBL/GenBank/DDBJ databases">
        <authorList>
            <person name="Gilroy R."/>
        </authorList>
    </citation>
    <scope>NUCLEOTIDE SEQUENCE</scope>
    <source>
        <strain evidence="2">G3-4614</strain>
    </source>
</reference>
<evidence type="ECO:0000259" key="1">
    <source>
        <dbReference type="Pfam" id="PF20009"/>
    </source>
</evidence>
<evidence type="ECO:0000313" key="2">
    <source>
        <dbReference type="EMBL" id="MBO8437543.1"/>
    </source>
</evidence>
<name>A0A9D9H796_9BACT</name>
<protein>
    <recommendedName>
        <fullName evidence="1">GEVED domain-containing protein</fullName>
    </recommendedName>
</protein>
<accession>A0A9D9H796</accession>
<dbReference type="AlphaFoldDB" id="A0A9D9H796"/>
<comment type="caution">
    <text evidence="2">The sequence shown here is derived from an EMBL/GenBank/DDBJ whole genome shotgun (WGS) entry which is preliminary data.</text>
</comment>
<gene>
    <name evidence="2" type="ORF">IAC54_01415</name>
</gene>
<reference evidence="2" key="2">
    <citation type="journal article" date="2021" name="PeerJ">
        <title>Extensive microbial diversity within the chicken gut microbiome revealed by metagenomics and culture.</title>
        <authorList>
            <person name="Gilroy R."/>
            <person name="Ravi A."/>
            <person name="Getino M."/>
            <person name="Pursley I."/>
            <person name="Horton D.L."/>
            <person name="Alikhan N.F."/>
            <person name="Baker D."/>
            <person name="Gharbi K."/>
            <person name="Hall N."/>
            <person name="Watson M."/>
            <person name="Adriaenssens E.M."/>
            <person name="Foster-Nyarko E."/>
            <person name="Jarju S."/>
            <person name="Secka A."/>
            <person name="Antonio M."/>
            <person name="Oren A."/>
            <person name="Chaudhuri R.R."/>
            <person name="La Ragione R."/>
            <person name="Hildebrand F."/>
            <person name="Pallen M.J."/>
        </authorList>
    </citation>
    <scope>NUCLEOTIDE SEQUENCE</scope>
    <source>
        <strain evidence="2">G3-4614</strain>
    </source>
</reference>
<feature type="domain" description="GEVED" evidence="1">
    <location>
        <begin position="71"/>
        <end position="139"/>
    </location>
</feature>
<evidence type="ECO:0000313" key="3">
    <source>
        <dbReference type="Proteomes" id="UP000823636"/>
    </source>
</evidence>
<dbReference type="Pfam" id="PF20009">
    <property type="entry name" value="GEVED"/>
    <property type="match status" value="1"/>
</dbReference>
<organism evidence="2 3">
    <name type="scientific">Candidatus Caccoplasma merdipullorum</name>
    <dbReference type="NCBI Taxonomy" id="2840718"/>
    <lineage>
        <taxon>Bacteria</taxon>
        <taxon>Pseudomonadati</taxon>
        <taxon>Bacteroidota</taxon>
        <taxon>Bacteroidia</taxon>
        <taxon>Bacteroidales</taxon>
        <taxon>Bacteroidaceae</taxon>
        <taxon>Bacteroidaceae incertae sedis</taxon>
        <taxon>Candidatus Caccoplasma</taxon>
    </lineage>
</organism>
<dbReference type="EMBL" id="JADIMW010000013">
    <property type="protein sequence ID" value="MBO8437543.1"/>
    <property type="molecule type" value="Genomic_DNA"/>
</dbReference>
<sequence>MPAPSGNARVYISDVSVKCGKTDSKVIYSAASMPDRAYIVVSKESPAVKPGDKVTLNISLSGDIDGISAFAYADLDMDGNFEKVLCSSKKAKDSMSVGIKVPKDSRQGKIRVRVRYTSDLSADGADTPVRDGKCYDFVLYVVD</sequence>
<proteinExistence type="predicted"/>
<dbReference type="InterPro" id="IPR045474">
    <property type="entry name" value="GEVED"/>
</dbReference>